<evidence type="ECO:0000256" key="4">
    <source>
        <dbReference type="ARBA" id="ARBA00022989"/>
    </source>
</evidence>
<keyword evidence="3 7" id="KW-0812">Transmembrane</keyword>
<dbReference type="GO" id="GO:0022857">
    <property type="term" value="F:transmembrane transporter activity"/>
    <property type="evidence" value="ECO:0007669"/>
    <property type="project" value="InterPro"/>
</dbReference>
<evidence type="ECO:0000313" key="10">
    <source>
        <dbReference type="Proteomes" id="UP000012174"/>
    </source>
</evidence>
<evidence type="ECO:0000256" key="7">
    <source>
        <dbReference type="SAM" id="Phobius"/>
    </source>
</evidence>
<dbReference type="InterPro" id="IPR011701">
    <property type="entry name" value="MFS"/>
</dbReference>
<proteinExistence type="predicted"/>
<feature type="region of interest" description="Disordered" evidence="6">
    <location>
        <begin position="320"/>
        <end position="347"/>
    </location>
</feature>
<dbReference type="InterPro" id="IPR020846">
    <property type="entry name" value="MFS_dom"/>
</dbReference>
<dbReference type="HOGENOM" id="CLU_001265_54_5_1"/>
<feature type="transmembrane region" description="Helical" evidence="7">
    <location>
        <begin position="166"/>
        <end position="183"/>
    </location>
</feature>
<feature type="transmembrane region" description="Helical" evidence="7">
    <location>
        <begin position="399"/>
        <end position="432"/>
    </location>
</feature>
<evidence type="ECO:0000256" key="3">
    <source>
        <dbReference type="ARBA" id="ARBA00022692"/>
    </source>
</evidence>
<dbReference type="AlphaFoldDB" id="M7STY1"/>
<feature type="transmembrane region" description="Helical" evidence="7">
    <location>
        <begin position="259"/>
        <end position="281"/>
    </location>
</feature>
<feature type="transmembrane region" description="Helical" evidence="7">
    <location>
        <begin position="545"/>
        <end position="564"/>
    </location>
</feature>
<evidence type="ECO:0000256" key="1">
    <source>
        <dbReference type="ARBA" id="ARBA00004141"/>
    </source>
</evidence>
<feature type="transmembrane region" description="Helical" evidence="7">
    <location>
        <begin position="204"/>
        <end position="226"/>
    </location>
</feature>
<dbReference type="KEGG" id="ela:UCREL1_5002"/>
<dbReference type="OrthoDB" id="10262656at2759"/>
<evidence type="ECO:0000259" key="8">
    <source>
        <dbReference type="PROSITE" id="PS50850"/>
    </source>
</evidence>
<feature type="compositionally biased region" description="Acidic residues" evidence="6">
    <location>
        <begin position="322"/>
        <end position="334"/>
    </location>
</feature>
<feature type="domain" description="Major facilitator superfamily (MFS) profile" evidence="8">
    <location>
        <begin position="78"/>
        <end position="569"/>
    </location>
</feature>
<dbReference type="OMA" id="AFMHIFP"/>
<sequence>MRLRDEGETGGSVILRNGDHSRVVTDGFSVTCPATCEEPHDSQFDKEAPVQAATQVRWRDLPNKDQLFIIALCRLSSPLSNVGLLPYVFYLVRAALFSSEDDQVDEDIARIAEYSGILVAAFPLAQFAVSLPWGRLSDRYGRRLSIVAGLSISILANIGFGLSRSIGALLLWRVLAGLGNANVGLMRTATAETVKERKYHTKAFLLIPLVFKPGMVLTMALSGYLAEPVKNLPWAFGPSGIFNTTGNPEGVQWAVYYPYALPALMTAGVLSFSLVLAILGLKETVPGKESYSDFGLAAGAALVRVVRRVWPSKQKEGYVVVGDEEETSSEESEPYDEKPKPEAEVSKTQRGVPFRRVWTRKVVCSLVSFGLLPLHNSAFMHIFPVYLSNPQADNAESTLLAFTGGLGLGSASIGLWLSVFGICGILLQLFIYPRLQERMGTRGVFRIALVLFPVTYAAAPYLSLTTDGSVVRWVFLGLITCSQIMARTIAIPSTVILLTQSAPSKNVLGTIHGSGTMFASLARAVGPAVGGYMFAVGVEHGAVGLVWWLYLMVIAICALVWSYYMDTDDA</sequence>
<keyword evidence="5 7" id="KW-0472">Membrane</keyword>
<dbReference type="PANTHER" id="PTHR23504">
    <property type="entry name" value="MAJOR FACILITATOR SUPERFAMILY DOMAIN-CONTAINING PROTEIN 10"/>
    <property type="match status" value="1"/>
</dbReference>
<dbReference type="EMBL" id="KB706320">
    <property type="protein sequence ID" value="EMR67988.1"/>
    <property type="molecule type" value="Genomic_DNA"/>
</dbReference>
<dbReference type="PROSITE" id="PS50850">
    <property type="entry name" value="MFS"/>
    <property type="match status" value="1"/>
</dbReference>
<organism evidence="9 10">
    <name type="scientific">Eutypa lata (strain UCR-EL1)</name>
    <name type="common">Grapevine dieback disease fungus</name>
    <name type="synonym">Eutypa armeniacae</name>
    <dbReference type="NCBI Taxonomy" id="1287681"/>
    <lineage>
        <taxon>Eukaryota</taxon>
        <taxon>Fungi</taxon>
        <taxon>Dikarya</taxon>
        <taxon>Ascomycota</taxon>
        <taxon>Pezizomycotina</taxon>
        <taxon>Sordariomycetes</taxon>
        <taxon>Xylariomycetidae</taxon>
        <taxon>Xylariales</taxon>
        <taxon>Diatrypaceae</taxon>
        <taxon>Eutypa</taxon>
    </lineage>
</organism>
<keyword evidence="10" id="KW-1185">Reference proteome</keyword>
<feature type="transmembrane region" description="Helical" evidence="7">
    <location>
        <begin position="67"/>
        <end position="91"/>
    </location>
</feature>
<gene>
    <name evidence="9" type="ORF">UCREL1_5002</name>
</gene>
<dbReference type="Proteomes" id="UP000012174">
    <property type="component" value="Unassembled WGS sequence"/>
</dbReference>
<dbReference type="Gene3D" id="1.20.1250.20">
    <property type="entry name" value="MFS general substrate transporter like domains"/>
    <property type="match status" value="1"/>
</dbReference>
<dbReference type="GO" id="GO:0016020">
    <property type="term" value="C:membrane"/>
    <property type="evidence" value="ECO:0007669"/>
    <property type="project" value="UniProtKB-SubCell"/>
</dbReference>
<evidence type="ECO:0000256" key="6">
    <source>
        <dbReference type="SAM" id="MobiDB-lite"/>
    </source>
</evidence>
<feature type="transmembrane region" description="Helical" evidence="7">
    <location>
        <begin position="362"/>
        <end position="387"/>
    </location>
</feature>
<reference evidence="10" key="1">
    <citation type="journal article" date="2013" name="Genome Announc.">
        <title>Draft genome sequence of the grapevine dieback fungus Eutypa lata UCR-EL1.</title>
        <authorList>
            <person name="Blanco-Ulate B."/>
            <person name="Rolshausen P.E."/>
            <person name="Cantu D."/>
        </authorList>
    </citation>
    <scope>NUCLEOTIDE SEQUENCE [LARGE SCALE GENOMIC DNA]</scope>
    <source>
        <strain evidence="10">UCR-EL1</strain>
    </source>
</reference>
<dbReference type="InterPro" id="IPR036259">
    <property type="entry name" value="MFS_trans_sf"/>
</dbReference>
<feature type="transmembrane region" description="Helical" evidence="7">
    <location>
        <begin position="143"/>
        <end position="160"/>
    </location>
</feature>
<dbReference type="Pfam" id="PF07690">
    <property type="entry name" value="MFS_1"/>
    <property type="match status" value="1"/>
</dbReference>
<evidence type="ECO:0000313" key="9">
    <source>
        <dbReference type="EMBL" id="EMR67988.1"/>
    </source>
</evidence>
<comment type="subcellular location">
    <subcellularLocation>
        <location evidence="1">Membrane</location>
        <topology evidence="1">Multi-pass membrane protein</topology>
    </subcellularLocation>
</comment>
<dbReference type="eggNOG" id="KOG2615">
    <property type="taxonomic scope" value="Eukaryota"/>
</dbReference>
<dbReference type="SUPFAM" id="SSF103473">
    <property type="entry name" value="MFS general substrate transporter"/>
    <property type="match status" value="1"/>
</dbReference>
<protein>
    <submittedName>
        <fullName evidence="9">Putative mfs transporter protein</fullName>
    </submittedName>
</protein>
<keyword evidence="4 7" id="KW-1133">Transmembrane helix</keyword>
<evidence type="ECO:0000256" key="2">
    <source>
        <dbReference type="ARBA" id="ARBA00022448"/>
    </source>
</evidence>
<keyword evidence="2" id="KW-0813">Transport</keyword>
<evidence type="ECO:0000256" key="5">
    <source>
        <dbReference type="ARBA" id="ARBA00023136"/>
    </source>
</evidence>
<feature type="transmembrane region" description="Helical" evidence="7">
    <location>
        <begin position="444"/>
        <end position="462"/>
    </location>
</feature>
<name>M7STY1_EUTLA</name>
<dbReference type="PANTHER" id="PTHR23504:SF6">
    <property type="entry name" value="MULTIDRUG TRANSPORTER, PUTATIVE (AFU_ORTHOLOGUE AFUA_4G08740)-RELATED"/>
    <property type="match status" value="1"/>
</dbReference>
<accession>M7STY1</accession>
<feature type="compositionally biased region" description="Basic and acidic residues" evidence="6">
    <location>
        <begin position="335"/>
        <end position="347"/>
    </location>
</feature>
<feature type="transmembrane region" description="Helical" evidence="7">
    <location>
        <begin position="111"/>
        <end position="131"/>
    </location>
</feature>